<evidence type="ECO:0000256" key="1">
    <source>
        <dbReference type="ARBA" id="ARBA00004496"/>
    </source>
</evidence>
<evidence type="ECO:0000313" key="7">
    <source>
        <dbReference type="EMBL" id="CCE80581.1"/>
    </source>
</evidence>
<name>G8YJT6_PICSO</name>
<dbReference type="Pfam" id="PF13855">
    <property type="entry name" value="LRR_8"/>
    <property type="match status" value="1"/>
</dbReference>
<dbReference type="GO" id="GO:0005737">
    <property type="term" value="C:cytoplasm"/>
    <property type="evidence" value="ECO:0007669"/>
    <property type="project" value="UniProtKB-SubCell"/>
</dbReference>
<dbReference type="eggNOG" id="ENOG502QTY2">
    <property type="taxonomic scope" value="Eukaryota"/>
</dbReference>
<keyword evidence="4" id="KW-0677">Repeat</keyword>
<dbReference type="InParanoid" id="G8YJT6"/>
<dbReference type="SMART" id="SM00369">
    <property type="entry name" value="LRR_TYP"/>
    <property type="match status" value="3"/>
</dbReference>
<dbReference type="EMBL" id="FO082053">
    <property type="protein sequence ID" value="CCE79816.1"/>
    <property type="molecule type" value="Genomic_DNA"/>
</dbReference>
<evidence type="ECO:0000256" key="5">
    <source>
        <dbReference type="SAM" id="MobiDB-lite"/>
    </source>
</evidence>
<organism evidence="6 8">
    <name type="scientific">Pichia sorbitophila (strain ATCC MYA-4447 / BCRC 22081 / CBS 7064 / NBRC 10061 / NRRL Y-12695)</name>
    <name type="common">Hybrid yeast</name>
    <dbReference type="NCBI Taxonomy" id="559304"/>
    <lineage>
        <taxon>Eukaryota</taxon>
        <taxon>Fungi</taxon>
        <taxon>Dikarya</taxon>
        <taxon>Ascomycota</taxon>
        <taxon>Saccharomycotina</taxon>
        <taxon>Pichiomycetes</taxon>
        <taxon>Debaryomycetaceae</taxon>
        <taxon>Millerozyma</taxon>
    </lineage>
</organism>
<dbReference type="AlphaFoldDB" id="G8YJT6"/>
<evidence type="ECO:0000313" key="6">
    <source>
        <dbReference type="EMBL" id="CCE79816.1"/>
    </source>
</evidence>
<keyword evidence="3" id="KW-0433">Leucine-rich repeat</keyword>
<feature type="compositionally biased region" description="Polar residues" evidence="5">
    <location>
        <begin position="635"/>
        <end position="655"/>
    </location>
</feature>
<proteinExistence type="predicted"/>
<dbReference type="PROSITE" id="PS51450">
    <property type="entry name" value="LRR"/>
    <property type="match status" value="2"/>
</dbReference>
<feature type="compositionally biased region" description="Polar residues" evidence="5">
    <location>
        <begin position="597"/>
        <end position="628"/>
    </location>
</feature>
<dbReference type="InterPro" id="IPR003591">
    <property type="entry name" value="Leu-rich_rpt_typical-subtyp"/>
</dbReference>
<comment type="subcellular location">
    <subcellularLocation>
        <location evidence="1">Cytoplasm</location>
    </subcellularLocation>
</comment>
<dbReference type="PANTHER" id="PTHR15454">
    <property type="entry name" value="NISCHARIN RELATED"/>
    <property type="match status" value="1"/>
</dbReference>
<dbReference type="STRING" id="559304.G8YJT6"/>
<feature type="region of interest" description="Disordered" evidence="5">
    <location>
        <begin position="542"/>
        <end position="583"/>
    </location>
</feature>
<dbReference type="SMART" id="SM00365">
    <property type="entry name" value="LRR_SD22"/>
    <property type="match status" value="3"/>
</dbReference>
<accession>G8YJT6</accession>
<dbReference type="PANTHER" id="PTHR15454:SF69">
    <property type="entry name" value="SERINE_THREONINE-PROTEIN KINASE 11-INTERACTING PROTEIN"/>
    <property type="match status" value="1"/>
</dbReference>
<keyword evidence="2" id="KW-0963">Cytoplasm</keyword>
<dbReference type="InterPro" id="IPR001611">
    <property type="entry name" value="Leu-rich_rpt"/>
</dbReference>
<keyword evidence="8" id="KW-1185">Reference proteome</keyword>
<gene>
    <name evidence="6" type="primary">Piso0_002907</name>
    <name evidence="6" type="ORF">GNLVRS01_PISO0G00644g</name>
    <name evidence="7" type="ORF">GNLVRS01_PISO0H00645g</name>
</gene>
<dbReference type="Proteomes" id="UP000005222">
    <property type="component" value="Chromosome G"/>
</dbReference>
<evidence type="ECO:0000256" key="2">
    <source>
        <dbReference type="ARBA" id="ARBA00022490"/>
    </source>
</evidence>
<dbReference type="SUPFAM" id="SSF52047">
    <property type="entry name" value="RNI-like"/>
    <property type="match status" value="1"/>
</dbReference>
<dbReference type="OrthoDB" id="676979at2759"/>
<evidence type="ECO:0000256" key="3">
    <source>
        <dbReference type="ARBA" id="ARBA00022614"/>
    </source>
</evidence>
<protein>
    <submittedName>
        <fullName evidence="6">Piso0_002907 protein</fullName>
    </submittedName>
</protein>
<evidence type="ECO:0000313" key="8">
    <source>
        <dbReference type="Proteomes" id="UP000005222"/>
    </source>
</evidence>
<feature type="region of interest" description="Disordered" evidence="5">
    <location>
        <begin position="597"/>
        <end position="655"/>
    </location>
</feature>
<dbReference type="EMBL" id="FO082052">
    <property type="protein sequence ID" value="CCE80581.1"/>
    <property type="molecule type" value="Genomic_DNA"/>
</dbReference>
<reference evidence="6" key="1">
    <citation type="submission" date="2011-10" db="EMBL/GenBank/DDBJ databases">
        <authorList>
            <person name="Genoscope - CEA"/>
        </authorList>
    </citation>
    <scope>NUCLEOTIDE SEQUENCE</scope>
</reference>
<evidence type="ECO:0000256" key="4">
    <source>
        <dbReference type="ARBA" id="ARBA00022737"/>
    </source>
</evidence>
<dbReference type="HOGENOM" id="CLU_009538_1_0_1"/>
<dbReference type="Proteomes" id="UP000005222">
    <property type="component" value="Chromosome H"/>
</dbReference>
<feature type="compositionally biased region" description="Polar residues" evidence="5">
    <location>
        <begin position="557"/>
        <end position="580"/>
    </location>
</feature>
<dbReference type="Gene3D" id="3.80.10.10">
    <property type="entry name" value="Ribonuclease Inhibitor"/>
    <property type="match status" value="2"/>
</dbReference>
<dbReference type="InterPro" id="IPR032675">
    <property type="entry name" value="LRR_dom_sf"/>
</dbReference>
<sequence>MGPSTFSDASIDGNVYIQKLAAYIKRNEEALANGLLFLTSDKKRKCKPARLAFTTHHLYFITEKIESSGLGVDVGPLNIKMDNPNHEPTFISFMAANALSARHFDSDTRSISSINSVRSIMSTASAYWQYYAFSQDPKILQRNLKYLYSSFTKIPCLSISPSSKVASISEYEQYPCDTSVPITMFKNLQVLEVIDYDPNEIFGWHVLSENLRILIIRSPKVTDAGEILFNLVVDDHYGRSSFNDSRASKKAFYSNTLIRSVGTNLSRLANDERHKRGRASSESSSVPASQQRLSRSHTADPMSASTNRDYRNLPDGKWAALKQLTITGSTIKTIPSYVFKPLRNIVTLNLSNNLLEAVPEGLEQLDNLKYLNLSDNYITCLENLPADMKHLRTLKLSNNKIKSLDGIQNLFVLESVDLRKNELTDIHSLKPLVLYYIKNSSHLSSIYLYNNKLPKNYRIELFNLLSGVKSKNKVKIDDSRPGYFESALLLDSRSAKNALYEYLGVDQLYKLLNGKMNTASREEGGTSKQGVDYILNTFPSADSNTLSGTERPRKISDSNSSPSGLPDITNHTTNNQSRNSLPPMITALSNASHVSLDSPYASPSMQVNPVEAKSSSVPKPLSRSTTLRSLDMDRTSSSNATSIISPVQVTGQMTT</sequence>
<feature type="region of interest" description="Disordered" evidence="5">
    <location>
        <begin position="269"/>
        <end position="310"/>
    </location>
</feature>
<reference evidence="8" key="2">
    <citation type="journal article" date="2012" name="G3 (Bethesda)">
        <title>Pichia sorbitophila, an interspecies yeast hybrid reveals early steps of genome resolution following polyploidization.</title>
        <authorList>
            <person name="Leh Louis V."/>
            <person name="Despons L."/>
            <person name="Friedrich A."/>
            <person name="Martin T."/>
            <person name="Durrens P."/>
            <person name="Casaregola S."/>
            <person name="Neuveglise C."/>
            <person name="Fairhead C."/>
            <person name="Marck C."/>
            <person name="Cruz J.A."/>
            <person name="Straub M.L."/>
            <person name="Kugler V."/>
            <person name="Sacerdot C."/>
            <person name="Uzunov Z."/>
            <person name="Thierry A."/>
            <person name="Weiss S."/>
            <person name="Bleykasten C."/>
            <person name="De Montigny J."/>
            <person name="Jacques N."/>
            <person name="Jung P."/>
            <person name="Lemaire M."/>
            <person name="Mallet S."/>
            <person name="Morel G."/>
            <person name="Richard G.F."/>
            <person name="Sarkar A."/>
            <person name="Savel G."/>
            <person name="Schacherer J."/>
            <person name="Seret M.L."/>
            <person name="Talla E."/>
            <person name="Samson G."/>
            <person name="Jubin C."/>
            <person name="Poulain J."/>
            <person name="Vacherie B."/>
            <person name="Barbe V."/>
            <person name="Pelletier E."/>
            <person name="Sherman D.J."/>
            <person name="Westhof E."/>
            <person name="Weissenbach J."/>
            <person name="Baret P.V."/>
            <person name="Wincker P."/>
            <person name="Gaillardin C."/>
            <person name="Dujon B."/>
            <person name="Souciet J.L."/>
        </authorList>
    </citation>
    <scope>NUCLEOTIDE SEQUENCE [LARGE SCALE GENOMIC DNA]</scope>
    <source>
        <strain evidence="8">ATCC MYA-4447 / BCRC 22081 / CBS 7064 / NBRC 10061 / NRRL Y-12695</strain>
    </source>
</reference>